<reference evidence="2 3" key="1">
    <citation type="submission" date="2013-09" db="EMBL/GenBank/DDBJ databases">
        <title>Genome sequencing of Phaeobacter antarcticus sp. nov. SM1211.</title>
        <authorList>
            <person name="Zhang X.-Y."/>
            <person name="Liu C."/>
            <person name="Chen X.-L."/>
            <person name="Xie B.-B."/>
            <person name="Qin Q.-L."/>
            <person name="Rong J.-C."/>
            <person name="Zhang Y.-Z."/>
        </authorList>
    </citation>
    <scope>NUCLEOTIDE SEQUENCE [LARGE SCALE GENOMIC DNA]</scope>
    <source>
        <strain evidence="2 3">SM1211</strain>
    </source>
</reference>
<dbReference type="RefSeq" id="WP_099910220.1">
    <property type="nucleotide sequence ID" value="NZ_AWWI01000049.1"/>
</dbReference>
<keyword evidence="1" id="KW-0732">Signal</keyword>
<comment type="caution">
    <text evidence="2">The sequence shown here is derived from an EMBL/GenBank/DDBJ whole genome shotgun (WGS) entry which is preliminary data.</text>
</comment>
<dbReference type="EMBL" id="AWWI01000049">
    <property type="protein sequence ID" value="PIL20979.1"/>
    <property type="molecule type" value="Genomic_DNA"/>
</dbReference>
<protein>
    <recommendedName>
        <fullName evidence="4">Porin domain-containing protein</fullName>
    </recommendedName>
</protein>
<accession>A0A2G8RHF2</accession>
<proteinExistence type="predicted"/>
<sequence>MQSPIKMFALPLALIAAGGLNLSVSAQSYDTGEVFDTGGIELTTGVELSVSSEDNRALETTSAGNSTEAQARLSFGLLRETQVSRLALDLSGTLRAIDTPDDTSQNNGFDTPGVSLSYGRSSASARLGLSASLRESELSQDYLDADGLDYVTGTATRRLTNAEASLNWGEDSSLGFGTFARIATTTYRDGTASGLDGAALDDSTRRTLGATSRMDLDAARRLDLGLTWSDFEQDTIPDRRETLSLNSTLTQELVRGALTLGLNATSTEEGERYGATLGRSLEMPSGQVSGQIGLNSSVSGNTYLSGGLDLSRDLARGKLTFGLSRAVSSSDTDDTEVLRTQASMGLTQELTPISGIRFGLNLSKSEETDNGAQSSNANFGVTYNRELPSDWTFATGYNHRIREDDAGDTARSNRVFLQMQRSFVTRF</sequence>
<dbReference type="AlphaFoldDB" id="A0A2G8RHF2"/>
<feature type="chain" id="PRO_5013970361" description="Porin domain-containing protein" evidence="1">
    <location>
        <begin position="29"/>
        <end position="427"/>
    </location>
</feature>
<gene>
    <name evidence="2" type="ORF">P775_06850</name>
</gene>
<evidence type="ECO:0000313" key="2">
    <source>
        <dbReference type="EMBL" id="PIL20979.1"/>
    </source>
</evidence>
<name>A0A2G8RHF2_9RHOB</name>
<dbReference type="Proteomes" id="UP000231259">
    <property type="component" value="Unassembled WGS sequence"/>
</dbReference>
<keyword evidence="3" id="KW-1185">Reference proteome</keyword>
<evidence type="ECO:0000256" key="1">
    <source>
        <dbReference type="SAM" id="SignalP"/>
    </source>
</evidence>
<dbReference type="OrthoDB" id="7756354at2"/>
<feature type="signal peptide" evidence="1">
    <location>
        <begin position="1"/>
        <end position="28"/>
    </location>
</feature>
<evidence type="ECO:0008006" key="4">
    <source>
        <dbReference type="Google" id="ProtNLM"/>
    </source>
</evidence>
<evidence type="ECO:0000313" key="3">
    <source>
        <dbReference type="Proteomes" id="UP000231259"/>
    </source>
</evidence>
<organism evidence="2 3">
    <name type="scientific">Puniceibacterium antarcticum</name>
    <dbReference type="NCBI Taxonomy" id="1206336"/>
    <lineage>
        <taxon>Bacteria</taxon>
        <taxon>Pseudomonadati</taxon>
        <taxon>Pseudomonadota</taxon>
        <taxon>Alphaproteobacteria</taxon>
        <taxon>Rhodobacterales</taxon>
        <taxon>Paracoccaceae</taxon>
        <taxon>Puniceibacterium</taxon>
    </lineage>
</organism>